<dbReference type="Pfam" id="PF01535">
    <property type="entry name" value="PPR"/>
    <property type="match status" value="1"/>
</dbReference>
<evidence type="ECO:0000256" key="3">
    <source>
        <dbReference type="PROSITE-ProRule" id="PRU00708"/>
    </source>
</evidence>
<dbReference type="InterPro" id="IPR050872">
    <property type="entry name" value="PPR_P_subfamily"/>
</dbReference>
<evidence type="ECO:0000313" key="5">
    <source>
        <dbReference type="Proteomes" id="UP000008311"/>
    </source>
</evidence>
<evidence type="ECO:0000313" key="4">
    <source>
        <dbReference type="EMBL" id="EEF39245.1"/>
    </source>
</evidence>
<keyword evidence="2" id="KW-0677">Repeat</keyword>
<dbReference type="PANTHER" id="PTHR46128:SF211">
    <property type="entry name" value="PENTACOTRIPEPTIDE-REPEAT REGION OF PRORP DOMAIN-CONTAINING PROTEIN"/>
    <property type="match status" value="1"/>
</dbReference>
<feature type="repeat" description="PPR" evidence="3">
    <location>
        <begin position="15"/>
        <end position="49"/>
    </location>
</feature>
<accession>B9SAP1</accession>
<dbReference type="Pfam" id="PF13041">
    <property type="entry name" value="PPR_2"/>
    <property type="match status" value="1"/>
</dbReference>
<dbReference type="eggNOG" id="KOG4197">
    <property type="taxonomic scope" value="Eukaryota"/>
</dbReference>
<comment type="similarity">
    <text evidence="1">Belongs to the PPR family. P subfamily.</text>
</comment>
<dbReference type="PROSITE" id="PS51375">
    <property type="entry name" value="PPR"/>
    <property type="match status" value="2"/>
</dbReference>
<dbReference type="InParanoid" id="B9SAP1"/>
<dbReference type="EMBL" id="EQ973909">
    <property type="protein sequence ID" value="EEF39245.1"/>
    <property type="molecule type" value="Genomic_DNA"/>
</dbReference>
<proteinExistence type="inferred from homology"/>
<feature type="repeat" description="PPR" evidence="3">
    <location>
        <begin position="58"/>
        <end position="92"/>
    </location>
</feature>
<dbReference type="NCBIfam" id="TIGR00756">
    <property type="entry name" value="PPR"/>
    <property type="match status" value="2"/>
</dbReference>
<dbReference type="PANTHER" id="PTHR46128">
    <property type="entry name" value="MITOCHONDRIAL GROUP I INTRON SPLICING FACTOR CCM1"/>
    <property type="match status" value="1"/>
</dbReference>
<dbReference type="InterPro" id="IPR011990">
    <property type="entry name" value="TPR-like_helical_dom_sf"/>
</dbReference>
<organism evidence="4 5">
    <name type="scientific">Ricinus communis</name>
    <name type="common">Castor bean</name>
    <dbReference type="NCBI Taxonomy" id="3988"/>
    <lineage>
        <taxon>Eukaryota</taxon>
        <taxon>Viridiplantae</taxon>
        <taxon>Streptophyta</taxon>
        <taxon>Embryophyta</taxon>
        <taxon>Tracheophyta</taxon>
        <taxon>Spermatophyta</taxon>
        <taxon>Magnoliopsida</taxon>
        <taxon>eudicotyledons</taxon>
        <taxon>Gunneridae</taxon>
        <taxon>Pentapetalae</taxon>
        <taxon>rosids</taxon>
        <taxon>fabids</taxon>
        <taxon>Malpighiales</taxon>
        <taxon>Euphorbiaceae</taxon>
        <taxon>Acalyphoideae</taxon>
        <taxon>Acalypheae</taxon>
        <taxon>Ricinus</taxon>
    </lineage>
</organism>
<reference evidence="5" key="1">
    <citation type="journal article" date="2010" name="Nat. Biotechnol.">
        <title>Draft genome sequence of the oilseed species Ricinus communis.</title>
        <authorList>
            <person name="Chan A.P."/>
            <person name="Crabtree J."/>
            <person name="Zhao Q."/>
            <person name="Lorenzi H."/>
            <person name="Orvis J."/>
            <person name="Puiu D."/>
            <person name="Melake-Berhan A."/>
            <person name="Jones K.M."/>
            <person name="Redman J."/>
            <person name="Chen G."/>
            <person name="Cahoon E.B."/>
            <person name="Gedil M."/>
            <person name="Stanke M."/>
            <person name="Haas B.J."/>
            <person name="Wortman J.R."/>
            <person name="Fraser-Liggett C.M."/>
            <person name="Ravel J."/>
            <person name="Rabinowicz P.D."/>
        </authorList>
    </citation>
    <scope>NUCLEOTIDE SEQUENCE [LARGE SCALE GENOMIC DNA]</scope>
    <source>
        <strain evidence="5">cv. Hale</strain>
    </source>
</reference>
<sequence>MRLFHDMKSKGIEPNVFTYSSLMDGLCKDGCSSQALELLKMMKNKRHKPNLITYNTLINGLYGKIINGLCENSKLQEAANFLDEMVLAGISPNRLTWSLHVRTNNIVVQGLCSSGDPNRAFQLYLSLRTKGDLYKAIRLVDEMVLDGCVPDQLTLTIVLCGFLDRRKV</sequence>
<gene>
    <name evidence="4" type="ORF">RCOM_1177540</name>
</gene>
<dbReference type="STRING" id="3988.B9SAP1"/>
<dbReference type="Gene3D" id="1.25.40.10">
    <property type="entry name" value="Tetratricopeptide repeat domain"/>
    <property type="match status" value="2"/>
</dbReference>
<evidence type="ECO:0000256" key="1">
    <source>
        <dbReference type="ARBA" id="ARBA00007626"/>
    </source>
</evidence>
<dbReference type="Pfam" id="PF13812">
    <property type="entry name" value="PPR_3"/>
    <property type="match status" value="1"/>
</dbReference>
<dbReference type="Proteomes" id="UP000008311">
    <property type="component" value="Unassembled WGS sequence"/>
</dbReference>
<protein>
    <submittedName>
        <fullName evidence="4">Pentatricopeptide repeat-containing protein, putative</fullName>
    </submittedName>
</protein>
<dbReference type="AlphaFoldDB" id="B9SAP1"/>
<dbReference type="InterPro" id="IPR002885">
    <property type="entry name" value="PPR_rpt"/>
</dbReference>
<name>B9SAP1_RICCO</name>
<keyword evidence="5" id="KW-1185">Reference proteome</keyword>
<evidence type="ECO:0000256" key="2">
    <source>
        <dbReference type="ARBA" id="ARBA00022737"/>
    </source>
</evidence>